<dbReference type="RefSeq" id="WP_145370746.1">
    <property type="nucleotide sequence ID" value="NZ_CP036275.1"/>
</dbReference>
<organism evidence="2 3">
    <name type="scientific">Maioricimonas rarisocia</name>
    <dbReference type="NCBI Taxonomy" id="2528026"/>
    <lineage>
        <taxon>Bacteria</taxon>
        <taxon>Pseudomonadati</taxon>
        <taxon>Planctomycetota</taxon>
        <taxon>Planctomycetia</taxon>
        <taxon>Planctomycetales</taxon>
        <taxon>Planctomycetaceae</taxon>
        <taxon>Maioricimonas</taxon>
    </lineage>
</organism>
<feature type="compositionally biased region" description="Basic and acidic residues" evidence="1">
    <location>
        <begin position="308"/>
        <end position="340"/>
    </location>
</feature>
<evidence type="ECO:0000256" key="1">
    <source>
        <dbReference type="SAM" id="MobiDB-lite"/>
    </source>
</evidence>
<evidence type="ECO:0000313" key="3">
    <source>
        <dbReference type="Proteomes" id="UP000320496"/>
    </source>
</evidence>
<dbReference type="AlphaFoldDB" id="A0A517ZAN8"/>
<evidence type="ECO:0000313" key="2">
    <source>
        <dbReference type="EMBL" id="QDU39575.1"/>
    </source>
</evidence>
<dbReference type="EMBL" id="CP036275">
    <property type="protein sequence ID" value="QDU39575.1"/>
    <property type="molecule type" value="Genomic_DNA"/>
</dbReference>
<accession>A0A517ZAN8</accession>
<sequence length="382" mass="40998">MISLLTSPIASGLPARKRQAGVSREVPPCHGPIEGVLRTAGQASSGTCRPRRLRSTATLAVLCLLIASSSGAAEPDLETLRESCKLHVLERTAPCALQVVKFEVLGATAESISEDSAIDFIERAASAWDEQQHVDSVVALSSALAVPADRLPGMWVSGALRQDGFKSRKTFEPGVVPGAGSSKSDAVVDGLTQVYYNDYSVGTGQVSFFERAGWSWDRPSDLFPNVAPLDSIVSSDEDSGIVVCESPSGRVRFHAASRTIESVDRRPNDTFRVYRRFADYIKEHSPVAGPVLDPPVHRIGQFPQRVRPHTDTIPDRKCAPSGESERLGIRHSGATRDDGRSLSARQDAGFSHDDAIARRPGGCAELPSDVAREGSATTLEDD</sequence>
<keyword evidence="3" id="KW-1185">Reference proteome</keyword>
<feature type="region of interest" description="Disordered" evidence="1">
    <location>
        <begin position="306"/>
        <end position="382"/>
    </location>
</feature>
<name>A0A517ZAN8_9PLAN</name>
<gene>
    <name evidence="2" type="ORF">Mal4_39200</name>
</gene>
<proteinExistence type="predicted"/>
<protein>
    <submittedName>
        <fullName evidence="2">Uncharacterized protein</fullName>
    </submittedName>
</protein>
<dbReference type="Proteomes" id="UP000320496">
    <property type="component" value="Chromosome"/>
</dbReference>
<reference evidence="2 3" key="1">
    <citation type="submission" date="2019-02" db="EMBL/GenBank/DDBJ databases">
        <title>Deep-cultivation of Planctomycetes and their phenomic and genomic characterization uncovers novel biology.</title>
        <authorList>
            <person name="Wiegand S."/>
            <person name="Jogler M."/>
            <person name="Boedeker C."/>
            <person name="Pinto D."/>
            <person name="Vollmers J."/>
            <person name="Rivas-Marin E."/>
            <person name="Kohn T."/>
            <person name="Peeters S.H."/>
            <person name="Heuer A."/>
            <person name="Rast P."/>
            <person name="Oberbeckmann S."/>
            <person name="Bunk B."/>
            <person name="Jeske O."/>
            <person name="Meyerdierks A."/>
            <person name="Storesund J.E."/>
            <person name="Kallscheuer N."/>
            <person name="Luecker S."/>
            <person name="Lage O.M."/>
            <person name="Pohl T."/>
            <person name="Merkel B.J."/>
            <person name="Hornburger P."/>
            <person name="Mueller R.-W."/>
            <person name="Bruemmer F."/>
            <person name="Labrenz M."/>
            <person name="Spormann A.M."/>
            <person name="Op den Camp H."/>
            <person name="Overmann J."/>
            <person name="Amann R."/>
            <person name="Jetten M.S.M."/>
            <person name="Mascher T."/>
            <person name="Medema M.H."/>
            <person name="Devos D.P."/>
            <person name="Kaster A.-K."/>
            <person name="Ovreas L."/>
            <person name="Rohde M."/>
            <person name="Galperin M.Y."/>
            <person name="Jogler C."/>
        </authorList>
    </citation>
    <scope>NUCLEOTIDE SEQUENCE [LARGE SCALE GENOMIC DNA]</scope>
    <source>
        <strain evidence="2 3">Mal4</strain>
    </source>
</reference>
<dbReference type="KEGG" id="mri:Mal4_39200"/>